<organism evidence="2 3">
    <name type="scientific">Enterococcus saccharolyticus 30_1</name>
    <dbReference type="NCBI Taxonomy" id="742813"/>
    <lineage>
        <taxon>Bacteria</taxon>
        <taxon>Bacillati</taxon>
        <taxon>Bacillota</taxon>
        <taxon>Bacilli</taxon>
        <taxon>Lactobacillales</taxon>
        <taxon>Enterococcaceae</taxon>
        <taxon>Enterococcus</taxon>
    </lineage>
</organism>
<comment type="caution">
    <text evidence="2">The sequence shown here is derived from an EMBL/GenBank/DDBJ whole genome shotgun (WGS) entry which is preliminary data.</text>
</comment>
<reference evidence="2 3" key="1">
    <citation type="submission" date="2011-10" db="EMBL/GenBank/DDBJ databases">
        <title>The Genome Sequence of Enterococcus saccharolyticus 30_1.</title>
        <authorList>
            <consortium name="The Broad Institute Genome Sequencing Platform"/>
            <person name="Earl A."/>
            <person name="Ward D."/>
            <person name="Feldgarden M."/>
            <person name="Gevers D."/>
            <person name="Daigneault M."/>
            <person name="Strauss J."/>
            <person name="Allen-Vercoe E."/>
            <person name="Young S.K."/>
            <person name="Zeng Q."/>
            <person name="Gargeya S."/>
            <person name="Fitzgerald M."/>
            <person name="Haas B."/>
            <person name="Abouelleil A."/>
            <person name="Alvarado L."/>
            <person name="Arachchi H.M."/>
            <person name="Berlin A."/>
            <person name="Brown A."/>
            <person name="Chapman S.B."/>
            <person name="Chen Z."/>
            <person name="Dunbar C."/>
            <person name="Freedman E."/>
            <person name="Gearin G."/>
            <person name="Gellesch M."/>
            <person name="Goldberg J."/>
            <person name="Griggs A."/>
            <person name="Gujja S."/>
            <person name="Heiman D."/>
            <person name="Howarth C."/>
            <person name="Larson L."/>
            <person name="Lui A."/>
            <person name="MacDonald P.J.P."/>
            <person name="Montmayeur A."/>
            <person name="Murphy C."/>
            <person name="Neiman D."/>
            <person name="Pearson M."/>
            <person name="Priest M."/>
            <person name="Roberts A."/>
            <person name="Saif S."/>
            <person name="Shea T."/>
            <person name="Shenoy N."/>
            <person name="Sisk P."/>
            <person name="Stolte C."/>
            <person name="Sykes S."/>
            <person name="Wortman J."/>
            <person name="Nusbaum C."/>
            <person name="Birren B."/>
        </authorList>
    </citation>
    <scope>NUCLEOTIDE SEQUENCE [LARGE SCALE GENOMIC DNA]</scope>
    <source>
        <strain evidence="2 3">30_1</strain>
    </source>
</reference>
<dbReference type="InterPro" id="IPR058592">
    <property type="entry name" value="Gtf3_C"/>
</dbReference>
<keyword evidence="3" id="KW-1185">Reference proteome</keyword>
<accession>A0AA87FH99</accession>
<proteinExistence type="predicted"/>
<dbReference type="Pfam" id="PF26337">
    <property type="entry name" value="Gtf3_C"/>
    <property type="match status" value="1"/>
</dbReference>
<evidence type="ECO:0000313" key="3">
    <source>
        <dbReference type="Proteomes" id="UP000004393"/>
    </source>
</evidence>
<sequence>MYTLFNVSDELSIEKNYQKIKNSINISYIGGLHLNRYKKILEIEKVIKDRFNSYNIRLNIYTNSNINDDIINKFDCQITHFHPQLRHDDISEAYSDTDILLHVEADDEDTILYTKYSLSTKISEYLFSGLPIIYFGPANLSVAEFLMENRLAKVASNKEDFQNFLQQFIDDEDLRISFGGKGKIFATKNLSRKKAEQVLNSVFKD</sequence>
<dbReference type="EMBL" id="ADLY01000020">
    <property type="protein sequence ID" value="EHG29844.1"/>
    <property type="molecule type" value="Genomic_DNA"/>
</dbReference>
<dbReference type="AlphaFoldDB" id="A0AA87FH99"/>
<dbReference type="SUPFAM" id="SSF53756">
    <property type="entry name" value="UDP-Glycosyltransferase/glycogen phosphorylase"/>
    <property type="match status" value="1"/>
</dbReference>
<protein>
    <recommendedName>
        <fullName evidence="1">Glucosyltransferase 3-like C-terminal domain-containing protein</fullName>
    </recommendedName>
</protein>
<gene>
    <name evidence="2" type="ORF">HMPREF9478_01012</name>
</gene>
<evidence type="ECO:0000259" key="1">
    <source>
        <dbReference type="Pfam" id="PF26337"/>
    </source>
</evidence>
<name>A0AA87FH99_9ENTE</name>
<dbReference type="Gene3D" id="3.40.50.2000">
    <property type="entry name" value="Glycogen Phosphorylase B"/>
    <property type="match status" value="1"/>
</dbReference>
<dbReference type="Proteomes" id="UP000004393">
    <property type="component" value="Unassembled WGS sequence"/>
</dbReference>
<evidence type="ECO:0000313" key="2">
    <source>
        <dbReference type="EMBL" id="EHG29844.1"/>
    </source>
</evidence>
<feature type="domain" description="Glucosyltransferase 3-like C-terminal" evidence="1">
    <location>
        <begin position="54"/>
        <end position="170"/>
    </location>
</feature>
<dbReference type="RefSeq" id="WP_005470984.1">
    <property type="nucleotide sequence ID" value="NZ_JH376939.1"/>
</dbReference>